<reference evidence="3 4" key="1">
    <citation type="submission" date="2020-09" db="EMBL/GenBank/DDBJ databases">
        <title>Biosynthesis of the nuclear factor of activated T cells inhibitor NFAT-133 and its congeners in Streptomyces pactum.</title>
        <authorList>
            <person name="Zhou W."/>
            <person name="Posri P."/>
            <person name="Abugrain M.E."/>
            <person name="Weisberg A.J."/>
            <person name="Chang J.H."/>
            <person name="Mahmud T."/>
        </authorList>
    </citation>
    <scope>NUCLEOTIDE SEQUENCE [LARGE SCALE GENOMIC DNA]</scope>
    <source>
        <strain evidence="3 4">ATCC 27456</strain>
    </source>
</reference>
<sequence>MMENNPDPRSTGTARRQAGRRVPPGETPPGESSMSGAGPNETHNPTKGWGKGPTIAIWLLVLCFAVFFVAYAVVLL</sequence>
<keyword evidence="2" id="KW-0472">Membrane</keyword>
<dbReference type="RefSeq" id="WP_197992462.1">
    <property type="nucleotide sequence ID" value="NZ_JACYXC010000002.1"/>
</dbReference>
<dbReference type="Proteomes" id="UP000807371">
    <property type="component" value="Unassembled WGS sequence"/>
</dbReference>
<evidence type="ECO:0000256" key="2">
    <source>
        <dbReference type="SAM" id="Phobius"/>
    </source>
</evidence>
<gene>
    <name evidence="3" type="ORF">IHE55_29400</name>
</gene>
<name>A0ABS0NUF7_9ACTN</name>
<feature type="transmembrane region" description="Helical" evidence="2">
    <location>
        <begin position="55"/>
        <end position="75"/>
    </location>
</feature>
<dbReference type="InterPro" id="IPR045512">
    <property type="entry name" value="DUF6480"/>
</dbReference>
<accession>A0ABS0NUF7</accession>
<dbReference type="EMBL" id="JACYXC010000002">
    <property type="protein sequence ID" value="MBH5338674.1"/>
    <property type="molecule type" value="Genomic_DNA"/>
</dbReference>
<protein>
    <submittedName>
        <fullName evidence="3">Uncharacterized protein</fullName>
    </submittedName>
</protein>
<feature type="region of interest" description="Disordered" evidence="1">
    <location>
        <begin position="1"/>
        <end position="48"/>
    </location>
</feature>
<proteinExistence type="predicted"/>
<keyword evidence="2" id="KW-0812">Transmembrane</keyword>
<evidence type="ECO:0000256" key="1">
    <source>
        <dbReference type="SAM" id="MobiDB-lite"/>
    </source>
</evidence>
<keyword evidence="2" id="KW-1133">Transmembrane helix</keyword>
<dbReference type="Pfam" id="PF20088">
    <property type="entry name" value="DUF6480"/>
    <property type="match status" value="1"/>
</dbReference>
<keyword evidence="4" id="KW-1185">Reference proteome</keyword>
<organism evidence="3 4">
    <name type="scientific">Streptomyces pactum</name>
    <dbReference type="NCBI Taxonomy" id="68249"/>
    <lineage>
        <taxon>Bacteria</taxon>
        <taxon>Bacillati</taxon>
        <taxon>Actinomycetota</taxon>
        <taxon>Actinomycetes</taxon>
        <taxon>Kitasatosporales</taxon>
        <taxon>Streptomycetaceae</taxon>
        <taxon>Streptomyces</taxon>
    </lineage>
</organism>
<comment type="caution">
    <text evidence="3">The sequence shown here is derived from an EMBL/GenBank/DDBJ whole genome shotgun (WGS) entry which is preliminary data.</text>
</comment>
<evidence type="ECO:0000313" key="3">
    <source>
        <dbReference type="EMBL" id="MBH5338674.1"/>
    </source>
</evidence>
<feature type="compositionally biased region" description="Polar residues" evidence="1">
    <location>
        <begin position="30"/>
        <end position="45"/>
    </location>
</feature>
<evidence type="ECO:0000313" key="4">
    <source>
        <dbReference type="Proteomes" id="UP000807371"/>
    </source>
</evidence>